<dbReference type="EMBL" id="VDMD01000005">
    <property type="protein sequence ID" value="TRM65142.1"/>
    <property type="molecule type" value="Genomic_DNA"/>
</dbReference>
<gene>
    <name evidence="1" type="ORF">BD626DRAFT_487836</name>
</gene>
<evidence type="ECO:0000313" key="2">
    <source>
        <dbReference type="Proteomes" id="UP000320762"/>
    </source>
</evidence>
<comment type="caution">
    <text evidence="1">The sequence shown here is derived from an EMBL/GenBank/DDBJ whole genome shotgun (WGS) entry which is preliminary data.</text>
</comment>
<name>A0A550CK17_9AGAR</name>
<proteinExistence type="predicted"/>
<accession>A0A550CK17</accession>
<dbReference type="Proteomes" id="UP000320762">
    <property type="component" value="Unassembled WGS sequence"/>
</dbReference>
<keyword evidence="2" id="KW-1185">Reference proteome</keyword>
<organism evidence="1 2">
    <name type="scientific">Schizophyllum amplum</name>
    <dbReference type="NCBI Taxonomy" id="97359"/>
    <lineage>
        <taxon>Eukaryota</taxon>
        <taxon>Fungi</taxon>
        <taxon>Dikarya</taxon>
        <taxon>Basidiomycota</taxon>
        <taxon>Agaricomycotina</taxon>
        <taxon>Agaricomycetes</taxon>
        <taxon>Agaricomycetidae</taxon>
        <taxon>Agaricales</taxon>
        <taxon>Schizophyllaceae</taxon>
        <taxon>Schizophyllum</taxon>
    </lineage>
</organism>
<evidence type="ECO:0000313" key="1">
    <source>
        <dbReference type="EMBL" id="TRM65142.1"/>
    </source>
</evidence>
<reference evidence="1 2" key="1">
    <citation type="journal article" date="2019" name="New Phytol.">
        <title>Comparative genomics reveals unique wood-decay strategies and fruiting body development in the Schizophyllaceae.</title>
        <authorList>
            <person name="Almasi E."/>
            <person name="Sahu N."/>
            <person name="Krizsan K."/>
            <person name="Balint B."/>
            <person name="Kovacs G.M."/>
            <person name="Kiss B."/>
            <person name="Cseklye J."/>
            <person name="Drula E."/>
            <person name="Henrissat B."/>
            <person name="Nagy I."/>
            <person name="Chovatia M."/>
            <person name="Adam C."/>
            <person name="LaButti K."/>
            <person name="Lipzen A."/>
            <person name="Riley R."/>
            <person name="Grigoriev I.V."/>
            <person name="Nagy L.G."/>
        </authorList>
    </citation>
    <scope>NUCLEOTIDE SEQUENCE [LARGE SCALE GENOMIC DNA]</scope>
    <source>
        <strain evidence="1 2">NL-1724</strain>
    </source>
</reference>
<protein>
    <submittedName>
        <fullName evidence="1">Uncharacterized protein</fullName>
    </submittedName>
</protein>
<dbReference type="AlphaFoldDB" id="A0A550CK17"/>
<sequence length="154" mass="17518">MNTLQSTAQSAKVPGPYVQRCIRGGYPITHAEVFRWATTIADATGRDRPQDEDDLAMMAHLVDVVLGQYNDLDCFPVTNPNDPEGKKVSWLVATTPHRWEYFPKAQIDEQLGKHEDFWNSSLRLSESDLDINAKEALERKGVMLQPFHTAFWLT</sequence>